<evidence type="ECO:0000313" key="3">
    <source>
        <dbReference type="Proteomes" id="UP000076532"/>
    </source>
</evidence>
<feature type="non-terminal residue" evidence="2">
    <location>
        <position position="162"/>
    </location>
</feature>
<reference evidence="2 3" key="1">
    <citation type="journal article" date="2016" name="Mol. Biol. Evol.">
        <title>Comparative Genomics of Early-Diverging Mushroom-Forming Fungi Provides Insights into the Origins of Lignocellulose Decay Capabilities.</title>
        <authorList>
            <person name="Nagy L.G."/>
            <person name="Riley R."/>
            <person name="Tritt A."/>
            <person name="Adam C."/>
            <person name="Daum C."/>
            <person name="Floudas D."/>
            <person name="Sun H."/>
            <person name="Yadav J.S."/>
            <person name="Pangilinan J."/>
            <person name="Larsson K.H."/>
            <person name="Matsuura K."/>
            <person name="Barry K."/>
            <person name="Labutti K."/>
            <person name="Kuo R."/>
            <person name="Ohm R.A."/>
            <person name="Bhattacharya S.S."/>
            <person name="Shirouzu T."/>
            <person name="Yoshinaga Y."/>
            <person name="Martin F.M."/>
            <person name="Grigoriev I.V."/>
            <person name="Hibbett D.S."/>
        </authorList>
    </citation>
    <scope>NUCLEOTIDE SEQUENCE [LARGE SCALE GENOMIC DNA]</scope>
    <source>
        <strain evidence="2 3">CBS 109695</strain>
    </source>
</reference>
<feature type="non-terminal residue" evidence="2">
    <location>
        <position position="1"/>
    </location>
</feature>
<proteinExistence type="predicted"/>
<dbReference type="AlphaFoldDB" id="A0A166E497"/>
<protein>
    <recommendedName>
        <fullName evidence="1">BTB domain-containing protein</fullName>
    </recommendedName>
</protein>
<organism evidence="2 3">
    <name type="scientific">Athelia psychrophila</name>
    <dbReference type="NCBI Taxonomy" id="1759441"/>
    <lineage>
        <taxon>Eukaryota</taxon>
        <taxon>Fungi</taxon>
        <taxon>Dikarya</taxon>
        <taxon>Basidiomycota</taxon>
        <taxon>Agaricomycotina</taxon>
        <taxon>Agaricomycetes</taxon>
        <taxon>Agaricomycetidae</taxon>
        <taxon>Atheliales</taxon>
        <taxon>Atheliaceae</taxon>
        <taxon>Athelia</taxon>
    </lineage>
</organism>
<feature type="domain" description="BTB" evidence="1">
    <location>
        <begin position="1"/>
        <end position="51"/>
    </location>
</feature>
<dbReference type="InterPro" id="IPR011333">
    <property type="entry name" value="SKP1/BTB/POZ_sf"/>
</dbReference>
<dbReference type="Gene3D" id="3.30.710.10">
    <property type="entry name" value="Potassium Channel Kv1.1, Chain A"/>
    <property type="match status" value="1"/>
</dbReference>
<evidence type="ECO:0000313" key="2">
    <source>
        <dbReference type="EMBL" id="KZP15377.1"/>
    </source>
</evidence>
<dbReference type="Proteomes" id="UP000076532">
    <property type="component" value="Unassembled WGS sequence"/>
</dbReference>
<dbReference type="EMBL" id="KV417605">
    <property type="protein sequence ID" value="KZP15377.1"/>
    <property type="molecule type" value="Genomic_DNA"/>
</dbReference>
<dbReference type="Pfam" id="PF00651">
    <property type="entry name" value="BTB"/>
    <property type="match status" value="1"/>
</dbReference>
<sequence>VEGTLYNVHRYFFVRDSTHFRTILQGTDDPHSYKLSDVNCADFDEFLTILYPTGKPREYRVMIDWFLSLTEQETCTATTAQWTSILHLAVKWGFKKIKLLAIDNLTASANPVDKIVLGLRYGITDWLPTAYEAVCTRADPLTLEEGMKLGVEDTVRISAARQ</sequence>
<name>A0A166E497_9AGAM</name>
<evidence type="ECO:0000259" key="1">
    <source>
        <dbReference type="PROSITE" id="PS50097"/>
    </source>
</evidence>
<dbReference type="PROSITE" id="PS50097">
    <property type="entry name" value="BTB"/>
    <property type="match status" value="1"/>
</dbReference>
<dbReference type="OrthoDB" id="2367075at2759"/>
<dbReference type="InterPro" id="IPR000210">
    <property type="entry name" value="BTB/POZ_dom"/>
</dbReference>
<gene>
    <name evidence="2" type="ORF">FIBSPDRAFT_684963</name>
</gene>
<keyword evidence="3" id="KW-1185">Reference proteome</keyword>
<accession>A0A166E497</accession>